<dbReference type="Pfam" id="PF04023">
    <property type="entry name" value="FeoA"/>
    <property type="match status" value="1"/>
</dbReference>
<dbReference type="InterPro" id="IPR008988">
    <property type="entry name" value="Transcriptional_repressor_C"/>
</dbReference>
<name>A0A4V2QD78_HYDET</name>
<keyword evidence="1" id="KW-0408">Iron</keyword>
<dbReference type="Proteomes" id="UP000295008">
    <property type="component" value="Unassembled WGS sequence"/>
</dbReference>
<proteinExistence type="predicted"/>
<evidence type="ECO:0000313" key="3">
    <source>
        <dbReference type="EMBL" id="TCL62577.1"/>
    </source>
</evidence>
<dbReference type="EMBL" id="SLUN01000024">
    <property type="protein sequence ID" value="TCL62577.1"/>
    <property type="molecule type" value="Genomic_DNA"/>
</dbReference>
<organism evidence="3 4">
    <name type="scientific">Hydrogenispora ethanolica</name>
    <dbReference type="NCBI Taxonomy" id="1082276"/>
    <lineage>
        <taxon>Bacteria</taxon>
        <taxon>Bacillati</taxon>
        <taxon>Bacillota</taxon>
        <taxon>Hydrogenispora</taxon>
    </lineage>
</organism>
<feature type="domain" description="Ferrous iron transporter FeoA-like" evidence="2">
    <location>
        <begin position="6"/>
        <end position="78"/>
    </location>
</feature>
<dbReference type="GO" id="GO:0046914">
    <property type="term" value="F:transition metal ion binding"/>
    <property type="evidence" value="ECO:0007669"/>
    <property type="project" value="InterPro"/>
</dbReference>
<dbReference type="SMART" id="SM00899">
    <property type="entry name" value="FeoA"/>
    <property type="match status" value="1"/>
</dbReference>
<evidence type="ECO:0000313" key="4">
    <source>
        <dbReference type="Proteomes" id="UP000295008"/>
    </source>
</evidence>
<accession>A0A4V2QD78</accession>
<dbReference type="PANTHER" id="PTHR42954">
    <property type="entry name" value="FE(2+) TRANSPORT PROTEIN A"/>
    <property type="match status" value="1"/>
</dbReference>
<dbReference type="Gene3D" id="2.30.30.90">
    <property type="match status" value="1"/>
</dbReference>
<dbReference type="OrthoDB" id="9811076at2"/>
<sequence length="80" mass="8632">MSVAEFELTCLPMGKIAQVIHVGSEGATRNRLLDLGLVPSTIVEAIRKSPAGDPVAYMIRGAVIALRSEESRQIKVRSIN</sequence>
<evidence type="ECO:0000259" key="2">
    <source>
        <dbReference type="SMART" id="SM00899"/>
    </source>
</evidence>
<keyword evidence="4" id="KW-1185">Reference proteome</keyword>
<gene>
    <name evidence="3" type="ORF">EDC14_102444</name>
</gene>
<reference evidence="3 4" key="1">
    <citation type="submission" date="2019-03" db="EMBL/GenBank/DDBJ databases">
        <title>Genomic Encyclopedia of Type Strains, Phase IV (KMG-IV): sequencing the most valuable type-strain genomes for metagenomic binning, comparative biology and taxonomic classification.</title>
        <authorList>
            <person name="Goeker M."/>
        </authorList>
    </citation>
    <scope>NUCLEOTIDE SEQUENCE [LARGE SCALE GENOMIC DNA]</scope>
    <source>
        <strain evidence="3 4">LX-B</strain>
    </source>
</reference>
<dbReference type="PANTHER" id="PTHR42954:SF2">
    <property type="entry name" value="FE(2+) TRANSPORT PROTEIN A"/>
    <property type="match status" value="1"/>
</dbReference>
<protein>
    <submittedName>
        <fullName evidence="3">Ferrous iron transport protein A</fullName>
    </submittedName>
</protein>
<dbReference type="RefSeq" id="WP_132015641.1">
    <property type="nucleotide sequence ID" value="NZ_SLUN01000024.1"/>
</dbReference>
<dbReference type="InterPro" id="IPR052713">
    <property type="entry name" value="FeoA"/>
</dbReference>
<dbReference type="SUPFAM" id="SSF50037">
    <property type="entry name" value="C-terminal domain of transcriptional repressors"/>
    <property type="match status" value="1"/>
</dbReference>
<comment type="caution">
    <text evidence="3">The sequence shown here is derived from an EMBL/GenBank/DDBJ whole genome shotgun (WGS) entry which is preliminary data.</text>
</comment>
<dbReference type="InterPro" id="IPR038157">
    <property type="entry name" value="FeoA_core_dom"/>
</dbReference>
<dbReference type="AlphaFoldDB" id="A0A4V2QD78"/>
<evidence type="ECO:0000256" key="1">
    <source>
        <dbReference type="ARBA" id="ARBA00023004"/>
    </source>
</evidence>
<dbReference type="InterPro" id="IPR007167">
    <property type="entry name" value="Fe-transptr_FeoA-like"/>
</dbReference>